<dbReference type="Pfam" id="PF08447">
    <property type="entry name" value="PAS_3"/>
    <property type="match status" value="2"/>
</dbReference>
<dbReference type="RefSeq" id="WP_179587849.1">
    <property type="nucleotide sequence ID" value="NZ_JACBYR010000001.1"/>
</dbReference>
<evidence type="ECO:0000256" key="2">
    <source>
        <dbReference type="ARBA" id="ARBA00012438"/>
    </source>
</evidence>
<dbReference type="Gene3D" id="3.30.565.10">
    <property type="entry name" value="Histidine kinase-like ATPase, C-terminal domain"/>
    <property type="match status" value="1"/>
</dbReference>
<dbReference type="SMART" id="SM00086">
    <property type="entry name" value="PAC"/>
    <property type="match status" value="3"/>
</dbReference>
<gene>
    <name evidence="10" type="ORF">FHW18_003392</name>
</gene>
<accession>A0A7Y9LPJ6</accession>
<dbReference type="InterPro" id="IPR003594">
    <property type="entry name" value="HATPase_dom"/>
</dbReference>
<dbReference type="InterPro" id="IPR000700">
    <property type="entry name" value="PAS-assoc_C"/>
</dbReference>
<dbReference type="SUPFAM" id="SSF47384">
    <property type="entry name" value="Homodimeric domain of signal transducing histidine kinase"/>
    <property type="match status" value="1"/>
</dbReference>
<feature type="region of interest" description="Disordered" evidence="5">
    <location>
        <begin position="71"/>
        <end position="94"/>
    </location>
</feature>
<feature type="domain" description="Response regulatory" evidence="7">
    <location>
        <begin position="669"/>
        <end position="784"/>
    </location>
</feature>
<dbReference type="InterPro" id="IPR013655">
    <property type="entry name" value="PAS_fold_3"/>
</dbReference>
<organism evidence="10 11">
    <name type="scientific">Pigmentiphaga litoralis</name>
    <dbReference type="NCBI Taxonomy" id="516702"/>
    <lineage>
        <taxon>Bacteria</taxon>
        <taxon>Pseudomonadati</taxon>
        <taxon>Pseudomonadota</taxon>
        <taxon>Betaproteobacteria</taxon>
        <taxon>Burkholderiales</taxon>
        <taxon>Alcaligenaceae</taxon>
        <taxon>Pigmentiphaga</taxon>
    </lineage>
</organism>
<dbReference type="InterPro" id="IPR035965">
    <property type="entry name" value="PAS-like_dom_sf"/>
</dbReference>
<feature type="domain" description="PAS" evidence="8">
    <location>
        <begin position="298"/>
        <end position="338"/>
    </location>
</feature>
<keyword evidence="3 4" id="KW-0597">Phosphoprotein</keyword>
<dbReference type="InterPro" id="IPR000014">
    <property type="entry name" value="PAS"/>
</dbReference>
<dbReference type="EMBL" id="JACBYR010000001">
    <property type="protein sequence ID" value="NYE84121.1"/>
    <property type="molecule type" value="Genomic_DNA"/>
</dbReference>
<dbReference type="SMART" id="SM00387">
    <property type="entry name" value="HATPase_c"/>
    <property type="match status" value="1"/>
</dbReference>
<feature type="domain" description="Histidine kinase" evidence="6">
    <location>
        <begin position="422"/>
        <end position="646"/>
    </location>
</feature>
<dbReference type="InterPro" id="IPR001789">
    <property type="entry name" value="Sig_transdc_resp-reg_receiver"/>
</dbReference>
<feature type="domain" description="PAS" evidence="8">
    <location>
        <begin position="145"/>
        <end position="215"/>
    </location>
</feature>
<dbReference type="PROSITE" id="PS50109">
    <property type="entry name" value="HIS_KIN"/>
    <property type="match status" value="1"/>
</dbReference>
<evidence type="ECO:0000256" key="1">
    <source>
        <dbReference type="ARBA" id="ARBA00000085"/>
    </source>
</evidence>
<dbReference type="PANTHER" id="PTHR43065:SF42">
    <property type="entry name" value="TWO-COMPONENT SENSOR PPRA"/>
    <property type="match status" value="1"/>
</dbReference>
<dbReference type="PRINTS" id="PR00344">
    <property type="entry name" value="BCTRLSENSOR"/>
</dbReference>
<dbReference type="SMART" id="SM00388">
    <property type="entry name" value="HisKA"/>
    <property type="match status" value="1"/>
</dbReference>
<evidence type="ECO:0000256" key="5">
    <source>
        <dbReference type="SAM" id="MobiDB-lite"/>
    </source>
</evidence>
<feature type="domain" description="PAC" evidence="9">
    <location>
        <begin position="218"/>
        <end position="271"/>
    </location>
</feature>
<feature type="domain" description="PAS" evidence="8">
    <location>
        <begin position="16"/>
        <end position="89"/>
    </location>
</feature>
<dbReference type="SUPFAM" id="SSF55785">
    <property type="entry name" value="PYP-like sensor domain (PAS domain)"/>
    <property type="match status" value="3"/>
</dbReference>
<dbReference type="CDD" id="cd00130">
    <property type="entry name" value="PAS"/>
    <property type="match status" value="3"/>
</dbReference>
<comment type="catalytic activity">
    <reaction evidence="1">
        <text>ATP + protein L-histidine = ADP + protein N-phospho-L-histidine.</text>
        <dbReference type="EC" id="2.7.13.3"/>
    </reaction>
</comment>
<dbReference type="InterPro" id="IPR005467">
    <property type="entry name" value="His_kinase_dom"/>
</dbReference>
<dbReference type="Gene3D" id="3.30.450.20">
    <property type="entry name" value="PAS domain"/>
    <property type="match status" value="3"/>
</dbReference>
<dbReference type="PANTHER" id="PTHR43065">
    <property type="entry name" value="SENSOR HISTIDINE KINASE"/>
    <property type="match status" value="1"/>
</dbReference>
<dbReference type="NCBIfam" id="TIGR00229">
    <property type="entry name" value="sensory_box"/>
    <property type="match status" value="3"/>
</dbReference>
<proteinExistence type="predicted"/>
<evidence type="ECO:0000256" key="3">
    <source>
        <dbReference type="ARBA" id="ARBA00022553"/>
    </source>
</evidence>
<dbReference type="Gene3D" id="3.40.50.2300">
    <property type="match status" value="1"/>
</dbReference>
<dbReference type="PROSITE" id="PS50113">
    <property type="entry name" value="PAC"/>
    <property type="match status" value="1"/>
</dbReference>
<dbReference type="InterPro" id="IPR001610">
    <property type="entry name" value="PAC"/>
</dbReference>
<dbReference type="SMART" id="SM00091">
    <property type="entry name" value="PAS"/>
    <property type="match status" value="3"/>
</dbReference>
<dbReference type="Proteomes" id="UP000542125">
    <property type="component" value="Unassembled WGS sequence"/>
</dbReference>
<dbReference type="SUPFAM" id="SSF52172">
    <property type="entry name" value="CheY-like"/>
    <property type="match status" value="1"/>
</dbReference>
<dbReference type="InterPro" id="IPR003661">
    <property type="entry name" value="HisK_dim/P_dom"/>
</dbReference>
<dbReference type="SUPFAM" id="SSF55874">
    <property type="entry name" value="ATPase domain of HSP90 chaperone/DNA topoisomerase II/histidine kinase"/>
    <property type="match status" value="1"/>
</dbReference>
<dbReference type="EC" id="2.7.13.3" evidence="2"/>
<dbReference type="Pfam" id="PF00512">
    <property type="entry name" value="HisKA"/>
    <property type="match status" value="1"/>
</dbReference>
<evidence type="ECO:0000259" key="7">
    <source>
        <dbReference type="PROSITE" id="PS50110"/>
    </source>
</evidence>
<evidence type="ECO:0000259" key="8">
    <source>
        <dbReference type="PROSITE" id="PS50112"/>
    </source>
</evidence>
<dbReference type="InterPro" id="IPR036890">
    <property type="entry name" value="HATPase_C_sf"/>
</dbReference>
<evidence type="ECO:0000259" key="9">
    <source>
        <dbReference type="PROSITE" id="PS50113"/>
    </source>
</evidence>
<dbReference type="InterPro" id="IPR036097">
    <property type="entry name" value="HisK_dim/P_sf"/>
</dbReference>
<dbReference type="InterPro" id="IPR011006">
    <property type="entry name" value="CheY-like_superfamily"/>
</dbReference>
<dbReference type="PROSITE" id="PS50112">
    <property type="entry name" value="PAS"/>
    <property type="match status" value="3"/>
</dbReference>
<feature type="modified residue" description="4-aspartylphosphate" evidence="4">
    <location>
        <position position="719"/>
    </location>
</feature>
<evidence type="ECO:0000256" key="4">
    <source>
        <dbReference type="PROSITE-ProRule" id="PRU00169"/>
    </source>
</evidence>
<dbReference type="CDD" id="cd00082">
    <property type="entry name" value="HisKA"/>
    <property type="match status" value="1"/>
</dbReference>
<evidence type="ECO:0000313" key="10">
    <source>
        <dbReference type="EMBL" id="NYE84121.1"/>
    </source>
</evidence>
<dbReference type="Pfam" id="PF02518">
    <property type="entry name" value="HATPase_c"/>
    <property type="match status" value="1"/>
</dbReference>
<reference evidence="10 11" key="1">
    <citation type="submission" date="2020-07" db="EMBL/GenBank/DDBJ databases">
        <title>Genomic Encyclopedia of Type Strains, Phase IV (KMG-V): Genome sequencing to study the core and pangenomes of soil and plant-associated prokaryotes.</title>
        <authorList>
            <person name="Whitman W."/>
        </authorList>
    </citation>
    <scope>NUCLEOTIDE SEQUENCE [LARGE SCALE GENOMIC DNA]</scope>
    <source>
        <strain evidence="10 11">SAS40</strain>
    </source>
</reference>
<dbReference type="SMART" id="SM00448">
    <property type="entry name" value="REC"/>
    <property type="match status" value="1"/>
</dbReference>
<dbReference type="PROSITE" id="PS50110">
    <property type="entry name" value="RESPONSE_REGULATORY"/>
    <property type="match status" value="1"/>
</dbReference>
<dbReference type="GO" id="GO:0000155">
    <property type="term" value="F:phosphorelay sensor kinase activity"/>
    <property type="evidence" value="ECO:0007669"/>
    <property type="project" value="InterPro"/>
</dbReference>
<evidence type="ECO:0000259" key="6">
    <source>
        <dbReference type="PROSITE" id="PS50109"/>
    </source>
</evidence>
<dbReference type="Pfam" id="PF00072">
    <property type="entry name" value="Response_reg"/>
    <property type="match status" value="1"/>
</dbReference>
<dbReference type="AlphaFoldDB" id="A0A7Y9LPJ6"/>
<protein>
    <recommendedName>
        <fullName evidence="2">histidine kinase</fullName>
        <ecNumber evidence="2">2.7.13.3</ecNumber>
    </recommendedName>
</protein>
<dbReference type="Gene3D" id="1.10.287.130">
    <property type="match status" value="1"/>
</dbReference>
<comment type="caution">
    <text evidence="10">The sequence shown here is derived from an EMBL/GenBank/DDBJ whole genome shotgun (WGS) entry which is preliminary data.</text>
</comment>
<evidence type="ECO:0000313" key="11">
    <source>
        <dbReference type="Proteomes" id="UP000542125"/>
    </source>
</evidence>
<keyword evidence="11" id="KW-1185">Reference proteome</keyword>
<dbReference type="InterPro" id="IPR004358">
    <property type="entry name" value="Sig_transdc_His_kin-like_C"/>
</dbReference>
<dbReference type="Pfam" id="PF13426">
    <property type="entry name" value="PAS_9"/>
    <property type="match status" value="1"/>
</dbReference>
<sequence>MDGGNETGHATGRSADDRIARAVLKSATDFAIITQGLDMRVTSWNDGAVALMGWSEREMLGQTTARMFTDEDNAHGVPDREAEQARKTGRSEDERWHRKADGSLYWGSGIMMRFEDEATGEHIGYLKILRDHTEQHEAAARAHAREAQFRALVEKSPQMTFFATASGHFTYINPYWYDYTGRARAAVAVDDWIEAVHPADRATVMDTWQRALATGQGCELELRFLRASDRTWRWFKAQAAPLLDDDGVIESWLVIAFDIDLVVAARNDLSRSQRRLESTVAERTAERDRLWRLSNDLMFVMNFDGMVQSVNPAWTRQLGWASEELVGRDMLRLAHPDDIGVAASVLARLRKGFPAPRFVCRCRHKDGTYRTLAWTALPGEGVIHGLGLDLTAETQALAELEVAQDALRQAQKMEAVGQLTGGIAHDFNNLLAGILGALEIIQRQTARGVTDIDRYVRMAMASANRAAALTHRLLAFSRRQPLAPKSLDASALVQGLSELLIRTLGENVRLDLVTSPDLWRTRCDPHQLENAILNLAINARDAMPEGGTVTIITENLDLQADDYSWYPAVPAGHYVALTVTDTGVGMTAEVASKAFEPFFTTKPFGQGTGLGLSMIYGFTRQSNGYIKIFSEPGKGTSVRLYLPQCDADDEEQPADVPVTVEPRATAPATVLVVEDNPEVRVLVVGVLTDMGFEVLRADDGTAGLALIEATPKLDLVVTDIGLPGLNGRQMIDAARTRRPDLKALLMTGYAESAVAAKQELGPHTELITKPFAMDVLSEKVVAMLAATDTTEETP</sequence>
<name>A0A7Y9LPJ6_9BURK</name>